<feature type="domain" description="PH" evidence="5">
    <location>
        <begin position="22"/>
        <end position="129"/>
    </location>
</feature>
<dbReference type="FunFam" id="2.30.29.30:FF:000117">
    <property type="entry name" value="ras-specific guanine nucleotide-releasing factor 1 isoform X2"/>
    <property type="match status" value="1"/>
</dbReference>
<dbReference type="PROSITE" id="PS50010">
    <property type="entry name" value="DH_2"/>
    <property type="match status" value="1"/>
</dbReference>
<proteinExistence type="predicted"/>
<dbReference type="FunFam" id="1.20.900.10:FF:000005">
    <property type="entry name" value="Ras-specific guanine nucleotide-releasing factor 1 isoform 2"/>
    <property type="match status" value="1"/>
</dbReference>
<dbReference type="OrthoDB" id="10254377at2759"/>
<reference evidence="9" key="1">
    <citation type="submission" date="2021-01" db="EMBL/GenBank/DDBJ databases">
        <authorList>
            <person name="Zahm M."/>
            <person name="Roques C."/>
            <person name="Cabau C."/>
            <person name="Klopp C."/>
            <person name="Donnadieu C."/>
            <person name="Jouanno E."/>
            <person name="Lampietro C."/>
            <person name="Louis A."/>
            <person name="Herpin A."/>
            <person name="Echchiki A."/>
            <person name="Berthelot C."/>
            <person name="Parey E."/>
            <person name="Roest-Crollius H."/>
            <person name="Braasch I."/>
            <person name="Postlethwait J."/>
            <person name="Bobe J."/>
            <person name="Montfort J."/>
            <person name="Bouchez O."/>
            <person name="Begum T."/>
            <person name="Mejri S."/>
            <person name="Adams A."/>
            <person name="Chen W.-J."/>
            <person name="Guiguen Y."/>
        </authorList>
    </citation>
    <scope>NUCLEOTIDE SEQUENCE</scope>
    <source>
        <tissue evidence="9">Blood</tissue>
    </source>
</reference>
<dbReference type="Pfam" id="PF00169">
    <property type="entry name" value="PH"/>
    <property type="match status" value="1"/>
</dbReference>
<feature type="domain" description="PH" evidence="5">
    <location>
        <begin position="466"/>
        <end position="584"/>
    </location>
</feature>
<evidence type="ECO:0000313" key="10">
    <source>
        <dbReference type="Proteomes" id="UP000829720"/>
    </source>
</evidence>
<dbReference type="GO" id="GO:0005085">
    <property type="term" value="F:guanyl-nucleotide exchange factor activity"/>
    <property type="evidence" value="ECO:0007669"/>
    <property type="project" value="UniProtKB-KW"/>
</dbReference>
<dbReference type="PROSITE" id="PS50009">
    <property type="entry name" value="RASGEF_CAT"/>
    <property type="match status" value="1"/>
</dbReference>
<accession>A0A8T3EBR8</accession>
<feature type="region of interest" description="Disordered" evidence="4">
    <location>
        <begin position="735"/>
        <end position="839"/>
    </location>
</feature>
<evidence type="ECO:0000259" key="8">
    <source>
        <dbReference type="PROSITE" id="PS50212"/>
    </source>
</evidence>
<evidence type="ECO:0008006" key="11">
    <source>
        <dbReference type="Google" id="ProtNLM"/>
    </source>
</evidence>
<dbReference type="CDD" id="cd13261">
    <property type="entry name" value="PH_RasGRF1_2"/>
    <property type="match status" value="1"/>
</dbReference>
<dbReference type="SUPFAM" id="SSF48065">
    <property type="entry name" value="DBL homology domain (DH-domain)"/>
    <property type="match status" value="1"/>
</dbReference>
<dbReference type="EMBL" id="JAERUA010000001">
    <property type="protein sequence ID" value="KAI1905355.1"/>
    <property type="molecule type" value="Genomic_DNA"/>
</dbReference>
<evidence type="ECO:0000256" key="1">
    <source>
        <dbReference type="ARBA" id="ARBA00022658"/>
    </source>
</evidence>
<dbReference type="FunFam" id="1.10.840.10:FF:000004">
    <property type="entry name" value="ras-specific guanine nucleotide-releasing factor 2 isoform X1"/>
    <property type="match status" value="1"/>
</dbReference>
<dbReference type="Gene3D" id="1.20.870.10">
    <property type="entry name" value="Son of sevenless (SoS) protein Chain: S domain 1"/>
    <property type="match status" value="2"/>
</dbReference>
<dbReference type="PROSITE" id="PS50212">
    <property type="entry name" value="RASGEF_NTER"/>
    <property type="match status" value="1"/>
</dbReference>
<dbReference type="InterPro" id="IPR019804">
    <property type="entry name" value="Ras_G-nucl-exch_fac_CS"/>
</dbReference>
<dbReference type="GO" id="GO:0005886">
    <property type="term" value="C:plasma membrane"/>
    <property type="evidence" value="ECO:0007669"/>
    <property type="project" value="TreeGrafter"/>
</dbReference>
<dbReference type="Pfam" id="PF00618">
    <property type="entry name" value="RasGEF_N"/>
    <property type="match status" value="1"/>
</dbReference>
<dbReference type="InterPro" id="IPR035899">
    <property type="entry name" value="DBL_dom_sf"/>
</dbReference>
<evidence type="ECO:0000259" key="5">
    <source>
        <dbReference type="PROSITE" id="PS50003"/>
    </source>
</evidence>
<dbReference type="Proteomes" id="UP000829720">
    <property type="component" value="Unassembled WGS sequence"/>
</dbReference>
<dbReference type="InterPro" id="IPR008937">
    <property type="entry name" value="Ras-like_GEF"/>
</dbReference>
<feature type="compositionally biased region" description="Low complexity" evidence="4">
    <location>
        <begin position="789"/>
        <end position="809"/>
    </location>
</feature>
<evidence type="ECO:0000256" key="2">
    <source>
        <dbReference type="PROSITE-ProRule" id="PRU00168"/>
    </source>
</evidence>
<dbReference type="FunFam" id="2.30.29.30:FF:000176">
    <property type="entry name" value="ras-specific guanine nucleotide-releasing factor 1 isoform X2"/>
    <property type="match status" value="1"/>
</dbReference>
<dbReference type="PROSITE" id="PS00720">
    <property type="entry name" value="RASGEF"/>
    <property type="match status" value="1"/>
</dbReference>
<dbReference type="CDD" id="cd00160">
    <property type="entry name" value="RhoGEF"/>
    <property type="match status" value="1"/>
</dbReference>
<keyword evidence="10" id="KW-1185">Reference proteome</keyword>
<dbReference type="InterPro" id="IPR000219">
    <property type="entry name" value="DH_dom"/>
</dbReference>
<dbReference type="SMART" id="SM00147">
    <property type="entry name" value="RasGEF"/>
    <property type="match status" value="1"/>
</dbReference>
<dbReference type="InterPro" id="IPR011993">
    <property type="entry name" value="PH-like_dom_sf"/>
</dbReference>
<dbReference type="CDD" id="cd00155">
    <property type="entry name" value="RasGEF"/>
    <property type="match status" value="1"/>
</dbReference>
<dbReference type="PANTHER" id="PTHR23113">
    <property type="entry name" value="GUANINE NUCLEOTIDE EXCHANGE FACTOR"/>
    <property type="match status" value="1"/>
</dbReference>
<dbReference type="SMART" id="SM00325">
    <property type="entry name" value="RhoGEF"/>
    <property type="match status" value="1"/>
</dbReference>
<feature type="domain" description="Ras-GEF" evidence="6">
    <location>
        <begin position="1039"/>
        <end position="1271"/>
    </location>
</feature>
<dbReference type="CDD" id="cd06224">
    <property type="entry name" value="REM"/>
    <property type="match status" value="1"/>
</dbReference>
<dbReference type="InterPro" id="IPR036964">
    <property type="entry name" value="RASGEF_cat_dom_sf"/>
</dbReference>
<name>A0A8T3EBR8_9TELE</name>
<feature type="compositionally biased region" description="Polar residues" evidence="4">
    <location>
        <begin position="761"/>
        <end position="779"/>
    </location>
</feature>
<dbReference type="Pfam" id="PF00621">
    <property type="entry name" value="RhoGEF"/>
    <property type="match status" value="1"/>
</dbReference>
<dbReference type="GO" id="GO:0007265">
    <property type="term" value="P:Ras protein signal transduction"/>
    <property type="evidence" value="ECO:0007669"/>
    <property type="project" value="TreeGrafter"/>
</dbReference>
<evidence type="ECO:0000256" key="3">
    <source>
        <dbReference type="SAM" id="Coils"/>
    </source>
</evidence>
<dbReference type="InterPro" id="IPR000651">
    <property type="entry name" value="Ras-like_Gua-exchang_fac_N"/>
</dbReference>
<dbReference type="InterPro" id="IPR023578">
    <property type="entry name" value="Ras_GEF_dom_sf"/>
</dbReference>
<dbReference type="Gene3D" id="1.10.840.10">
    <property type="entry name" value="Ras guanine-nucleotide exchange factors catalytic domain"/>
    <property type="match status" value="1"/>
</dbReference>
<dbReference type="SMART" id="SM00229">
    <property type="entry name" value="RasGEFN"/>
    <property type="match status" value="2"/>
</dbReference>
<evidence type="ECO:0000259" key="7">
    <source>
        <dbReference type="PROSITE" id="PS50010"/>
    </source>
</evidence>
<dbReference type="PANTHER" id="PTHR23113:SF187">
    <property type="entry name" value="RAS-SPECIFIC GUANINE NUCLEOTIDE-RELEASING FACTOR 2"/>
    <property type="match status" value="1"/>
</dbReference>
<dbReference type="SUPFAM" id="SSF48366">
    <property type="entry name" value="Ras GEF"/>
    <property type="match status" value="1"/>
</dbReference>
<sequence>MQKSVRYNEGHALYLSMVARKEGTKRGYLSKKTTENSRWHEKYFALYQNVLFYFENDQSTRPSGIYLLEGCTCERVPAPKVSTVGKETLDKQHYFLVVFGHDGQKPLELRTEEESDCDEWVEAIQQASYSDIIIEREVLMQKYIHLVQIVETEKVAANQLRTQLEDQDTEIERLKAEIVVLNKTKDRIRPFPVPQEEEDPDIKKIKKVQSFMRGWLCRRKWKIIVQDYICSPHAESMRKRNQIVFNMVEAETEYVLQLSILVNCFLRPLRMAASSKKPPISHDDVSSIFLNSETIMFLHEIFHQGLKARIANWPTLVLADLFDILLPMLNIYQEFVRNHQYSLQVLANCKQNRDFDKLLKQYEANAACEGRMLETFLTYPMFQIPRYIITLHELLAHTPHEHVERKSLEFAKSKLEELSRVMHDEVSDTENIRKNLAIERMIVEGCDILLDTSQTFVRQGSLIQLPSVERGKLSKVRLGSLSLKKEGERQCFLFTKHFLICTRSSGGKLHLLKQGGALSLIECTLIEELDASDEDSSAAGQVFSHLEFKIVVEPSDGPSFTVVLLAPSRQEKAAWTSDISQCIDNIRCNGLMTSVFEENSKVTVPHMIKSDARLHKDDVDICFSKTLNSCKVPQIRYASVERLLERLTDLRFLSIDFLNTFLHTYRIFTTAAVVMDKLADIYKKPFTSIPVRVQYLSSDRLSITSICPDYSLKITRLALDQSKSLELFFATNQSSRTGEYPNDKSPRLCRKFSSPPPLSIPSRTSSPVRTRKLSLSSPVSGRVGALDLSTTSTSTAAGSPTSSSASNPTTSPPPSCTKAPLDLSRGPSSPEQSPGMLEEGAELPRIDALCGKLRRSIRRAVLESVSLDKFMPETSSASEPGEASPCRSPSTPRHLRYRQPGGVQTAESSRCSVSPASAFAIATAAAGHSSPPGFNNSERTCDKEFIIRRAATNRVLNVLRHWVSKHSQDFEMNGELKMGVVSLLEEVLRDPDLLPQERKATANILSALSQDDQDDAQLRIEDILQMAEYPKAECFESLSAMEMAEQITLLDHIVFRSIPYEEFLGQGWMKVDKTERTPYIMKTSQHFNDMSNLVASQIMTHTDVGSRASSIEKWVAVADICRCLHNYNGVLEITSALNRSAIYRLKKTWAKVCKQTKALMDKLQKTVSSEGRFKNLRETLKNCNPPCVPYLGMYLTDLAFIEEGTPNFTEEGLVNFSKMRMISHIIREIRQFQQTPYRIEHQPKVTQYLLDKTLIMDEDTLYDLSLKIEPRLPA</sequence>
<keyword evidence="3" id="KW-0175">Coiled coil</keyword>
<dbReference type="SUPFAM" id="SSF50729">
    <property type="entry name" value="PH domain-like"/>
    <property type="match status" value="2"/>
</dbReference>
<feature type="domain" description="N-terminal Ras-GEF" evidence="8">
    <location>
        <begin position="631"/>
        <end position="753"/>
    </location>
</feature>
<comment type="caution">
    <text evidence="9">The sequence shown here is derived from an EMBL/GenBank/DDBJ whole genome shotgun (WGS) entry which is preliminary data.</text>
</comment>
<dbReference type="InterPro" id="IPR001849">
    <property type="entry name" value="PH_domain"/>
</dbReference>
<protein>
    <recommendedName>
        <fullName evidence="11">Ras-specific guanine nucleotide-releasing factor 2-like</fullName>
    </recommendedName>
</protein>
<dbReference type="PROSITE" id="PS50003">
    <property type="entry name" value="PH_DOMAIN"/>
    <property type="match status" value="2"/>
</dbReference>
<feature type="region of interest" description="Disordered" evidence="4">
    <location>
        <begin position="872"/>
        <end position="908"/>
    </location>
</feature>
<dbReference type="AlphaFoldDB" id="A0A8T3EBR8"/>
<dbReference type="SMART" id="SM00233">
    <property type="entry name" value="PH"/>
    <property type="match status" value="2"/>
</dbReference>
<dbReference type="Pfam" id="PF00617">
    <property type="entry name" value="RasGEF"/>
    <property type="match status" value="1"/>
</dbReference>
<keyword evidence="1 2" id="KW-0344">Guanine-nucleotide releasing factor</keyword>
<evidence type="ECO:0000313" key="9">
    <source>
        <dbReference type="EMBL" id="KAI1905355.1"/>
    </source>
</evidence>
<evidence type="ECO:0000256" key="4">
    <source>
        <dbReference type="SAM" id="MobiDB-lite"/>
    </source>
</evidence>
<gene>
    <name evidence="9" type="ORF">AGOR_G00015250</name>
</gene>
<dbReference type="Gene3D" id="2.30.29.30">
    <property type="entry name" value="Pleckstrin-homology domain (PH domain)/Phosphotyrosine-binding domain (PTB)"/>
    <property type="match status" value="2"/>
</dbReference>
<feature type="domain" description="DH" evidence="7">
    <location>
        <begin position="239"/>
        <end position="425"/>
    </location>
</feature>
<dbReference type="Gene3D" id="1.20.900.10">
    <property type="entry name" value="Dbl homology (DH) domain"/>
    <property type="match status" value="1"/>
</dbReference>
<organism evidence="9 10">
    <name type="scientific">Albula goreensis</name>
    <dbReference type="NCBI Taxonomy" id="1534307"/>
    <lineage>
        <taxon>Eukaryota</taxon>
        <taxon>Metazoa</taxon>
        <taxon>Chordata</taxon>
        <taxon>Craniata</taxon>
        <taxon>Vertebrata</taxon>
        <taxon>Euteleostomi</taxon>
        <taxon>Actinopterygii</taxon>
        <taxon>Neopterygii</taxon>
        <taxon>Teleostei</taxon>
        <taxon>Albuliformes</taxon>
        <taxon>Albulidae</taxon>
        <taxon>Albula</taxon>
    </lineage>
</organism>
<dbReference type="InterPro" id="IPR001895">
    <property type="entry name" value="RASGEF_cat_dom"/>
</dbReference>
<dbReference type="PROSITE" id="PS50096">
    <property type="entry name" value="IQ"/>
    <property type="match status" value="1"/>
</dbReference>
<feature type="coiled-coil region" evidence="3">
    <location>
        <begin position="147"/>
        <end position="184"/>
    </location>
</feature>
<evidence type="ECO:0000259" key="6">
    <source>
        <dbReference type="PROSITE" id="PS50009"/>
    </source>
</evidence>